<name>A0AAD8PJC0_9PEZI</name>
<dbReference type="RefSeq" id="XP_060407137.1">
    <property type="nucleotide sequence ID" value="XM_060559449.1"/>
</dbReference>
<sequence>MTSWNFHEVPVCHVIHRWLAEAQIGPRLQRYPPLETSFDRLAGLTTRALVGSSAPALLDDK</sequence>
<accession>A0AAD8PJC0</accession>
<comment type="caution">
    <text evidence="1">The sequence shown here is derived from an EMBL/GenBank/DDBJ whole genome shotgun (WGS) entry which is preliminary data.</text>
</comment>
<reference evidence="1" key="1">
    <citation type="submission" date="2021-06" db="EMBL/GenBank/DDBJ databases">
        <title>Comparative genomics, transcriptomics and evolutionary studies reveal genomic signatures of adaptation to plant cell wall in hemibiotrophic fungi.</title>
        <authorList>
            <consortium name="DOE Joint Genome Institute"/>
            <person name="Baroncelli R."/>
            <person name="Diaz J.F."/>
            <person name="Benocci T."/>
            <person name="Peng M."/>
            <person name="Battaglia E."/>
            <person name="Haridas S."/>
            <person name="Andreopoulos W."/>
            <person name="Labutti K."/>
            <person name="Pangilinan J."/>
            <person name="Floch G.L."/>
            <person name="Makela M.R."/>
            <person name="Henrissat B."/>
            <person name="Grigoriev I.V."/>
            <person name="Crouch J.A."/>
            <person name="De Vries R.P."/>
            <person name="Sukno S.A."/>
            <person name="Thon M.R."/>
        </authorList>
    </citation>
    <scope>NUCLEOTIDE SEQUENCE</scope>
    <source>
        <strain evidence="1">CBS 125086</strain>
    </source>
</reference>
<dbReference type="GeneID" id="85443689"/>
<dbReference type="EMBL" id="JAHLJV010000183">
    <property type="protein sequence ID" value="KAK1565875.1"/>
    <property type="molecule type" value="Genomic_DNA"/>
</dbReference>
<gene>
    <name evidence="1" type="ORF">LY79DRAFT_573231</name>
</gene>
<keyword evidence="2" id="KW-1185">Reference proteome</keyword>
<protein>
    <submittedName>
        <fullName evidence="1">Uncharacterized protein</fullName>
    </submittedName>
</protein>
<dbReference type="Proteomes" id="UP001230504">
    <property type="component" value="Unassembled WGS sequence"/>
</dbReference>
<dbReference type="AlphaFoldDB" id="A0AAD8PJC0"/>
<evidence type="ECO:0000313" key="2">
    <source>
        <dbReference type="Proteomes" id="UP001230504"/>
    </source>
</evidence>
<evidence type="ECO:0000313" key="1">
    <source>
        <dbReference type="EMBL" id="KAK1565875.1"/>
    </source>
</evidence>
<organism evidence="1 2">
    <name type="scientific">Colletotrichum navitas</name>
    <dbReference type="NCBI Taxonomy" id="681940"/>
    <lineage>
        <taxon>Eukaryota</taxon>
        <taxon>Fungi</taxon>
        <taxon>Dikarya</taxon>
        <taxon>Ascomycota</taxon>
        <taxon>Pezizomycotina</taxon>
        <taxon>Sordariomycetes</taxon>
        <taxon>Hypocreomycetidae</taxon>
        <taxon>Glomerellales</taxon>
        <taxon>Glomerellaceae</taxon>
        <taxon>Colletotrichum</taxon>
        <taxon>Colletotrichum graminicola species complex</taxon>
    </lineage>
</organism>
<proteinExistence type="predicted"/>